<dbReference type="Pfam" id="PF00300">
    <property type="entry name" value="His_Phos_1"/>
    <property type="match status" value="1"/>
</dbReference>
<dbReference type="InterPro" id="IPR050275">
    <property type="entry name" value="PGM_Phosphatase"/>
</dbReference>
<feature type="region of interest" description="Disordered" evidence="2">
    <location>
        <begin position="1"/>
        <end position="21"/>
    </location>
</feature>
<name>A0A7S3VIG8_DUNTE</name>
<dbReference type="Gene3D" id="3.40.50.1240">
    <property type="entry name" value="Phosphoglycerate mutase-like"/>
    <property type="match status" value="1"/>
</dbReference>
<dbReference type="InterPro" id="IPR013078">
    <property type="entry name" value="His_Pase_superF_clade-1"/>
</dbReference>
<dbReference type="SMART" id="SM00855">
    <property type="entry name" value="PGAM"/>
    <property type="match status" value="1"/>
</dbReference>
<dbReference type="SUPFAM" id="SSF53254">
    <property type="entry name" value="Phosphoglycerate mutase-like"/>
    <property type="match status" value="1"/>
</dbReference>
<evidence type="ECO:0008006" key="4">
    <source>
        <dbReference type="Google" id="ProtNLM"/>
    </source>
</evidence>
<sequence>MASQQKVSQAHALKASSRPAGAGSKIIRLMRHGTTEMNEYLRQRPYGSPNFKDPGYYDTRLTESGKEGAKRAEAVAKSLEPQPDLLVISPLTRALQTASLAFLPWYSGRVIVEPLARERVWLSSDTGRSPDLLAQDFKDYPQLSFEGLPDVWWYTGGLEPEEAFQERVKEFKEWLLQRPETCIAIVAHWGLIYELTGGVDFANCVSSLKRRDLWPGWTEQNSFMKACWHVFMLPSLCARESAVYEHPILSEVDGLNFLETRSFKRNAFPSSPSVTMDRQTILITMHQYCIGIPDTRYQCTDVQEESSYYNHMLKQETI</sequence>
<organism evidence="3">
    <name type="scientific">Dunaliella tertiolecta</name>
    <name type="common">Green alga</name>
    <dbReference type="NCBI Taxonomy" id="3047"/>
    <lineage>
        <taxon>Eukaryota</taxon>
        <taxon>Viridiplantae</taxon>
        <taxon>Chlorophyta</taxon>
        <taxon>core chlorophytes</taxon>
        <taxon>Chlorophyceae</taxon>
        <taxon>CS clade</taxon>
        <taxon>Chlamydomonadales</taxon>
        <taxon>Dunaliellaceae</taxon>
        <taxon>Dunaliella</taxon>
    </lineage>
</organism>
<comment type="similarity">
    <text evidence="1">Belongs to the phosphoglycerate mutase family.</text>
</comment>
<reference evidence="3" key="1">
    <citation type="submission" date="2021-01" db="EMBL/GenBank/DDBJ databases">
        <authorList>
            <person name="Corre E."/>
            <person name="Pelletier E."/>
            <person name="Niang G."/>
            <person name="Scheremetjew M."/>
            <person name="Finn R."/>
            <person name="Kale V."/>
            <person name="Holt S."/>
            <person name="Cochrane G."/>
            <person name="Meng A."/>
            <person name="Brown T."/>
            <person name="Cohen L."/>
        </authorList>
    </citation>
    <scope>NUCLEOTIDE SEQUENCE</scope>
    <source>
        <strain evidence="3">CCMP1320</strain>
    </source>
</reference>
<evidence type="ECO:0000256" key="2">
    <source>
        <dbReference type="SAM" id="MobiDB-lite"/>
    </source>
</evidence>
<accession>A0A7S3VIG8</accession>
<proteinExistence type="inferred from homology"/>
<dbReference type="CDD" id="cd07067">
    <property type="entry name" value="HP_PGM_like"/>
    <property type="match status" value="1"/>
</dbReference>
<dbReference type="InterPro" id="IPR029033">
    <property type="entry name" value="His_PPase_superfam"/>
</dbReference>
<dbReference type="EMBL" id="HBIP01004317">
    <property type="protein sequence ID" value="CAE0487012.1"/>
    <property type="molecule type" value="Transcribed_RNA"/>
</dbReference>
<evidence type="ECO:0000256" key="1">
    <source>
        <dbReference type="ARBA" id="ARBA00038362"/>
    </source>
</evidence>
<evidence type="ECO:0000313" key="3">
    <source>
        <dbReference type="EMBL" id="CAE0487012.1"/>
    </source>
</evidence>
<dbReference type="GO" id="GO:0016791">
    <property type="term" value="F:phosphatase activity"/>
    <property type="evidence" value="ECO:0007669"/>
    <property type="project" value="TreeGrafter"/>
</dbReference>
<dbReference type="GO" id="GO:0005737">
    <property type="term" value="C:cytoplasm"/>
    <property type="evidence" value="ECO:0007669"/>
    <property type="project" value="TreeGrafter"/>
</dbReference>
<protein>
    <recommendedName>
        <fullName evidence="4">Phosphoglycerate mutase-like protein</fullName>
    </recommendedName>
</protein>
<dbReference type="AlphaFoldDB" id="A0A7S3VIG8"/>
<dbReference type="PANTHER" id="PTHR48100">
    <property type="entry name" value="BROAD-SPECIFICITY PHOSPHATASE YOR283W-RELATED"/>
    <property type="match status" value="1"/>
</dbReference>
<gene>
    <name evidence="3" type="ORF">DTER00134_LOCUS2056</name>
</gene>
<dbReference type="PANTHER" id="PTHR48100:SF57">
    <property type="entry name" value="PHOSPHOGLYCERATE MUTASE"/>
    <property type="match status" value="1"/>
</dbReference>